<reference evidence="4" key="1">
    <citation type="journal article" date="2019" name="Int. J. Syst. Evol. Microbiol.">
        <title>The Global Catalogue of Microorganisms (GCM) 10K type strain sequencing project: providing services to taxonomists for standard genome sequencing and annotation.</title>
        <authorList>
            <consortium name="The Broad Institute Genomics Platform"/>
            <consortium name="The Broad Institute Genome Sequencing Center for Infectious Disease"/>
            <person name="Wu L."/>
            <person name="Ma J."/>
        </authorList>
    </citation>
    <scope>NUCLEOTIDE SEQUENCE [LARGE SCALE GENOMIC DNA]</scope>
    <source>
        <strain evidence="4">JCM 17906</strain>
    </source>
</reference>
<protein>
    <recommendedName>
        <fullName evidence="2">Transposase for insertion sequence element IS21-like C-terminal domain-containing protein</fullName>
    </recommendedName>
</protein>
<evidence type="ECO:0000256" key="1">
    <source>
        <dbReference type="SAM" id="MobiDB-lite"/>
    </source>
</evidence>
<dbReference type="PANTHER" id="PTHR35004:SF8">
    <property type="entry name" value="TRANSPOSASE RV3428C-RELATED"/>
    <property type="match status" value="1"/>
</dbReference>
<evidence type="ECO:0000259" key="2">
    <source>
        <dbReference type="Pfam" id="PF22483"/>
    </source>
</evidence>
<dbReference type="InterPro" id="IPR054353">
    <property type="entry name" value="IstA-like_C"/>
</dbReference>
<feature type="region of interest" description="Disordered" evidence="1">
    <location>
        <begin position="57"/>
        <end position="95"/>
    </location>
</feature>
<dbReference type="Proteomes" id="UP001501598">
    <property type="component" value="Unassembled WGS sequence"/>
</dbReference>
<sequence length="233" mass="25468">MWDNESAIGSWRGGRPQLTDARNSFRGALGIRVVQCKPGDLRPQAWSSAATAIWRPRSCPGATSPHRRISTPSSGSGWPGRTPANTADSGVARSTGGRPITATCSSCHLWALVGWAHSPWLPRDHYVRLDANDYTVQPCAVGRRVTVTADLDYVLVSWDGRRVARHRRCWARHQTLTDPAHAAAAAMRAARSEQFQRSSSPRGLEVEQRALADYDRILGLDESSDGLGEKMSA</sequence>
<dbReference type="RefSeq" id="WP_345426928.1">
    <property type="nucleotide sequence ID" value="NZ_BAABGT010000114.1"/>
</dbReference>
<evidence type="ECO:0000313" key="3">
    <source>
        <dbReference type="EMBL" id="GAA4558683.1"/>
    </source>
</evidence>
<organism evidence="3 4">
    <name type="scientific">Pseudonocardia xishanensis</name>
    <dbReference type="NCBI Taxonomy" id="630995"/>
    <lineage>
        <taxon>Bacteria</taxon>
        <taxon>Bacillati</taxon>
        <taxon>Actinomycetota</taxon>
        <taxon>Actinomycetes</taxon>
        <taxon>Pseudonocardiales</taxon>
        <taxon>Pseudonocardiaceae</taxon>
        <taxon>Pseudonocardia</taxon>
    </lineage>
</organism>
<dbReference type="Pfam" id="PF22483">
    <property type="entry name" value="Mu-transpos_C_2"/>
    <property type="match status" value="1"/>
</dbReference>
<dbReference type="EMBL" id="BAABGT010000114">
    <property type="protein sequence ID" value="GAA4558683.1"/>
    <property type="molecule type" value="Genomic_DNA"/>
</dbReference>
<evidence type="ECO:0000313" key="4">
    <source>
        <dbReference type="Proteomes" id="UP001501598"/>
    </source>
</evidence>
<keyword evidence="4" id="KW-1185">Reference proteome</keyword>
<dbReference type="PANTHER" id="PTHR35004">
    <property type="entry name" value="TRANSPOSASE RV3428C-RELATED"/>
    <property type="match status" value="1"/>
</dbReference>
<proteinExistence type="predicted"/>
<name>A0ABP8S391_9PSEU</name>
<accession>A0ABP8S391</accession>
<comment type="caution">
    <text evidence="3">The sequence shown here is derived from an EMBL/GenBank/DDBJ whole genome shotgun (WGS) entry which is preliminary data.</text>
</comment>
<feature type="domain" description="Transposase for insertion sequence element IS21-like C-terminal" evidence="2">
    <location>
        <begin position="113"/>
        <end position="178"/>
    </location>
</feature>
<gene>
    <name evidence="3" type="ORF">GCM10023175_65300</name>
</gene>